<dbReference type="InterPro" id="IPR001086">
    <property type="entry name" value="Preph_deHydtase"/>
</dbReference>
<name>A0A1I2HQ38_9GAMM</name>
<keyword evidence="9" id="KW-0963">Cytoplasm</keyword>
<evidence type="ECO:0000256" key="2">
    <source>
        <dbReference type="ARBA" id="ARBA00002364"/>
    </source>
</evidence>
<accession>A0A1I2HQ38</accession>
<dbReference type="GO" id="GO:0005737">
    <property type="term" value="C:cytoplasm"/>
    <property type="evidence" value="ECO:0007669"/>
    <property type="project" value="UniProtKB-SubCell"/>
</dbReference>
<evidence type="ECO:0000256" key="17">
    <source>
        <dbReference type="ARBA" id="ARBA00031520"/>
    </source>
</evidence>
<dbReference type="PROSITE" id="PS00858">
    <property type="entry name" value="PREPHENATE_DEHYDR_2"/>
    <property type="match status" value="1"/>
</dbReference>
<evidence type="ECO:0000256" key="15">
    <source>
        <dbReference type="ARBA" id="ARBA00023268"/>
    </source>
</evidence>
<dbReference type="GO" id="GO:0004664">
    <property type="term" value="F:prephenate dehydratase activity"/>
    <property type="evidence" value="ECO:0007669"/>
    <property type="project" value="UniProtKB-EC"/>
</dbReference>
<evidence type="ECO:0000256" key="7">
    <source>
        <dbReference type="ARBA" id="ARBA00013147"/>
    </source>
</evidence>
<dbReference type="AlphaFoldDB" id="A0A1I2HQ38"/>
<dbReference type="PANTHER" id="PTHR21022">
    <property type="entry name" value="PREPHENATE DEHYDRATASE P PROTEIN"/>
    <property type="match status" value="1"/>
</dbReference>
<dbReference type="InterPro" id="IPR002912">
    <property type="entry name" value="ACT_dom"/>
</dbReference>
<dbReference type="FunFam" id="3.40.190.10:FF:000029">
    <property type="entry name" value="Chorismate mutase/Prephenate dehydratase"/>
    <property type="match status" value="1"/>
</dbReference>
<organism evidence="24 25">
    <name type="scientific">Fontimonas thermophila</name>
    <dbReference type="NCBI Taxonomy" id="1076937"/>
    <lineage>
        <taxon>Bacteria</taxon>
        <taxon>Pseudomonadati</taxon>
        <taxon>Pseudomonadota</taxon>
        <taxon>Gammaproteobacteria</taxon>
        <taxon>Nevskiales</taxon>
        <taxon>Nevskiaceae</taxon>
        <taxon>Fontimonas</taxon>
    </lineage>
</organism>
<dbReference type="SUPFAM" id="SSF53850">
    <property type="entry name" value="Periplasmic binding protein-like II"/>
    <property type="match status" value="1"/>
</dbReference>
<feature type="domain" description="Chorismate mutase" evidence="21">
    <location>
        <begin position="2"/>
        <end position="97"/>
    </location>
</feature>
<dbReference type="PANTHER" id="PTHR21022:SF19">
    <property type="entry name" value="PREPHENATE DEHYDRATASE-RELATED"/>
    <property type="match status" value="1"/>
</dbReference>
<dbReference type="PROSITE" id="PS51171">
    <property type="entry name" value="PREPHENATE_DEHYDR_3"/>
    <property type="match status" value="1"/>
</dbReference>
<evidence type="ECO:0000256" key="11">
    <source>
        <dbReference type="ARBA" id="ARBA00023141"/>
    </source>
</evidence>
<protein>
    <recommendedName>
        <fullName evidence="8">Bifunctional chorismate mutase/prephenate dehydratase</fullName>
        <ecNumber evidence="7">4.2.1.51</ecNumber>
        <ecNumber evidence="6">5.4.99.5</ecNumber>
    </recommendedName>
    <alternativeName>
        <fullName evidence="17">Chorismate mutase-prephenate dehydratase</fullName>
    </alternativeName>
    <alternativeName>
        <fullName evidence="16">p-protein</fullName>
    </alternativeName>
</protein>
<gene>
    <name evidence="24" type="ORF">SAMN04488120_10274</name>
</gene>
<dbReference type="NCBIfam" id="NF008865">
    <property type="entry name" value="PRK11898.1"/>
    <property type="match status" value="1"/>
</dbReference>
<comment type="subcellular location">
    <subcellularLocation>
        <location evidence="3">Cytoplasm</location>
    </subcellularLocation>
</comment>
<comment type="catalytic activity">
    <reaction evidence="1">
        <text>chorismate = prephenate</text>
        <dbReference type="Rhea" id="RHEA:13897"/>
        <dbReference type="ChEBI" id="CHEBI:29748"/>
        <dbReference type="ChEBI" id="CHEBI:29934"/>
        <dbReference type="EC" id="5.4.99.5"/>
    </reaction>
</comment>
<dbReference type="InterPro" id="IPR036979">
    <property type="entry name" value="CM_dom_sf"/>
</dbReference>
<comment type="pathway">
    <text evidence="5">Metabolic intermediate biosynthesis; prephenate biosynthesis; prephenate from chorismate: step 1/1.</text>
</comment>
<dbReference type="PIRSF" id="PIRSF001500">
    <property type="entry name" value="Chor_mut_pdt_Ppr"/>
    <property type="match status" value="1"/>
</dbReference>
<dbReference type="Gene3D" id="3.40.190.10">
    <property type="entry name" value="Periplasmic binding protein-like II"/>
    <property type="match status" value="2"/>
</dbReference>
<evidence type="ECO:0000256" key="4">
    <source>
        <dbReference type="ARBA" id="ARBA00004741"/>
    </source>
</evidence>
<keyword evidence="15" id="KW-0511">Multifunctional enzyme</keyword>
<dbReference type="InterPro" id="IPR018528">
    <property type="entry name" value="Preph_deHydtase_CS"/>
</dbReference>
<feature type="domain" description="ACT" evidence="23">
    <location>
        <begin position="286"/>
        <end position="364"/>
    </location>
</feature>
<dbReference type="CDD" id="cd13630">
    <property type="entry name" value="PBP2_PDT_1"/>
    <property type="match status" value="1"/>
</dbReference>
<dbReference type="RefSeq" id="WP_091530994.1">
    <property type="nucleotide sequence ID" value="NZ_FOOC01000002.1"/>
</dbReference>
<dbReference type="OrthoDB" id="9802281at2"/>
<evidence type="ECO:0000256" key="9">
    <source>
        <dbReference type="ARBA" id="ARBA00022490"/>
    </source>
</evidence>
<evidence type="ECO:0000256" key="14">
    <source>
        <dbReference type="ARBA" id="ARBA00023239"/>
    </source>
</evidence>
<evidence type="ECO:0000259" key="21">
    <source>
        <dbReference type="PROSITE" id="PS51168"/>
    </source>
</evidence>
<comment type="catalytic activity">
    <reaction evidence="18">
        <text>prephenate + H(+) = 3-phenylpyruvate + CO2 + H2O</text>
        <dbReference type="Rhea" id="RHEA:21648"/>
        <dbReference type="ChEBI" id="CHEBI:15377"/>
        <dbReference type="ChEBI" id="CHEBI:15378"/>
        <dbReference type="ChEBI" id="CHEBI:16526"/>
        <dbReference type="ChEBI" id="CHEBI:18005"/>
        <dbReference type="ChEBI" id="CHEBI:29934"/>
        <dbReference type="EC" id="4.2.1.51"/>
    </reaction>
</comment>
<evidence type="ECO:0000259" key="22">
    <source>
        <dbReference type="PROSITE" id="PS51171"/>
    </source>
</evidence>
<dbReference type="UniPathway" id="UPA00120">
    <property type="reaction ID" value="UER00203"/>
</dbReference>
<evidence type="ECO:0000256" key="1">
    <source>
        <dbReference type="ARBA" id="ARBA00000824"/>
    </source>
</evidence>
<dbReference type="Pfam" id="PF00800">
    <property type="entry name" value="PDT"/>
    <property type="match status" value="1"/>
</dbReference>
<evidence type="ECO:0000256" key="18">
    <source>
        <dbReference type="ARBA" id="ARBA00047848"/>
    </source>
</evidence>
<evidence type="ECO:0000256" key="5">
    <source>
        <dbReference type="ARBA" id="ARBA00004817"/>
    </source>
</evidence>
<keyword evidence="10" id="KW-0028">Amino-acid biosynthesis</keyword>
<evidence type="ECO:0000256" key="13">
    <source>
        <dbReference type="ARBA" id="ARBA00023235"/>
    </source>
</evidence>
<proteinExistence type="predicted"/>
<feature type="site" description="Essential for prephenate dehydratase activity" evidence="19">
    <location>
        <position position="266"/>
    </location>
</feature>
<dbReference type="EC" id="4.2.1.51" evidence="7"/>
<keyword evidence="13" id="KW-0413">Isomerase</keyword>
<evidence type="ECO:0000259" key="23">
    <source>
        <dbReference type="PROSITE" id="PS51671"/>
    </source>
</evidence>
<dbReference type="InterPro" id="IPR010957">
    <property type="entry name" value="G/b/e-P-prot_chorismate_mutase"/>
</dbReference>
<dbReference type="InterPro" id="IPR036263">
    <property type="entry name" value="Chorismate_II_sf"/>
</dbReference>
<dbReference type="InterPro" id="IPR045865">
    <property type="entry name" value="ACT-like_dom_sf"/>
</dbReference>
<sequence>MNSNPQTLEEARREIDALDEQIQALISQRARIAQAIAHIKQRMGDGGDHYRPAREAEVLRRVIARNQANGGPLTDEVIARLMREIMSACLSLESPLTVAYLGPEGTYTQAAVLKHFGDSVRARANNAIDEIFRDVESGAADYGVVPVENSIGGVVSHTLDELVHTKLRICGEVTLPVHHHLLAVGGDLAAVRKIYAHPQSFAQCRKWLDAKLPHAIRETVSSNGQAALQARQEGVGVAAIASLQAARIHGLEILASNIEDDPSNTTRFLVIGKQDPAPTGEDITSIVLSGHRNQPGSLLKLLQPLANAGLDMTRIESRPIKGSAVQDYYFFIDLAGHVSTPAVRQALDEVRATAAYFKVLGSYPRAVV</sequence>
<dbReference type="EC" id="5.4.99.5" evidence="6"/>
<dbReference type="GO" id="GO:0009094">
    <property type="term" value="P:L-phenylalanine biosynthetic process"/>
    <property type="evidence" value="ECO:0007669"/>
    <property type="project" value="UniProtKB-UniPathway"/>
</dbReference>
<evidence type="ECO:0000256" key="6">
    <source>
        <dbReference type="ARBA" id="ARBA00012404"/>
    </source>
</evidence>
<evidence type="ECO:0000256" key="12">
    <source>
        <dbReference type="ARBA" id="ARBA00023222"/>
    </source>
</evidence>
<dbReference type="CDD" id="cd04905">
    <property type="entry name" value="ACT_CM-PDT"/>
    <property type="match status" value="1"/>
</dbReference>
<dbReference type="PROSITE" id="PS51671">
    <property type="entry name" value="ACT"/>
    <property type="match status" value="1"/>
</dbReference>
<dbReference type="EMBL" id="FOOC01000002">
    <property type="protein sequence ID" value="SFF30937.1"/>
    <property type="molecule type" value="Genomic_DNA"/>
</dbReference>
<dbReference type="Gene3D" id="1.20.59.10">
    <property type="entry name" value="Chorismate mutase"/>
    <property type="match status" value="1"/>
</dbReference>
<dbReference type="NCBIfam" id="TIGR01807">
    <property type="entry name" value="CM_P2"/>
    <property type="match status" value="1"/>
</dbReference>
<dbReference type="GO" id="GO:0046417">
    <property type="term" value="P:chorismate metabolic process"/>
    <property type="evidence" value="ECO:0007669"/>
    <property type="project" value="InterPro"/>
</dbReference>
<dbReference type="GO" id="GO:0004106">
    <property type="term" value="F:chorismate mutase activity"/>
    <property type="evidence" value="ECO:0007669"/>
    <property type="project" value="UniProtKB-EC"/>
</dbReference>
<reference evidence="24 25" key="1">
    <citation type="submission" date="2016-10" db="EMBL/GenBank/DDBJ databases">
        <authorList>
            <person name="de Groot N.N."/>
        </authorList>
    </citation>
    <scope>NUCLEOTIDE SEQUENCE [LARGE SCALE GENOMIC DNA]</scope>
    <source>
        <strain evidence="24 25">DSM 23609</strain>
    </source>
</reference>
<evidence type="ECO:0000256" key="20">
    <source>
        <dbReference type="SAM" id="Coils"/>
    </source>
</evidence>
<dbReference type="SUPFAM" id="SSF55021">
    <property type="entry name" value="ACT-like"/>
    <property type="match status" value="1"/>
</dbReference>
<dbReference type="Pfam" id="PF01842">
    <property type="entry name" value="ACT"/>
    <property type="match status" value="1"/>
</dbReference>
<dbReference type="InterPro" id="IPR008242">
    <property type="entry name" value="Chor_mutase/pphenate_deHydtase"/>
</dbReference>
<keyword evidence="14" id="KW-0456">Lyase</keyword>
<keyword evidence="25" id="KW-1185">Reference proteome</keyword>
<dbReference type="Proteomes" id="UP000199771">
    <property type="component" value="Unassembled WGS sequence"/>
</dbReference>
<evidence type="ECO:0000256" key="8">
    <source>
        <dbReference type="ARBA" id="ARBA00014401"/>
    </source>
</evidence>
<feature type="domain" description="Prephenate dehydratase" evidence="22">
    <location>
        <begin position="97"/>
        <end position="273"/>
    </location>
</feature>
<evidence type="ECO:0000313" key="25">
    <source>
        <dbReference type="Proteomes" id="UP000199771"/>
    </source>
</evidence>
<keyword evidence="12" id="KW-0584">Phenylalanine biosynthesis</keyword>
<keyword evidence="11" id="KW-0057">Aromatic amino acid biosynthesis</keyword>
<dbReference type="STRING" id="1076937.SAMN04488120_10274"/>
<comment type="function">
    <text evidence="2">Catalyzes the Claisen rearrangement of chorismate to prephenate and the decarboxylation/dehydration of prephenate to phenylpyruvate.</text>
</comment>
<comment type="pathway">
    <text evidence="4">Amino-acid biosynthesis; L-phenylalanine biosynthesis; phenylpyruvate from prephenate: step 1/1.</text>
</comment>
<dbReference type="PROSITE" id="PS51168">
    <property type="entry name" value="CHORISMATE_MUT_2"/>
    <property type="match status" value="1"/>
</dbReference>
<evidence type="ECO:0000313" key="24">
    <source>
        <dbReference type="EMBL" id="SFF30937.1"/>
    </source>
</evidence>
<dbReference type="SUPFAM" id="SSF48600">
    <property type="entry name" value="Chorismate mutase II"/>
    <property type="match status" value="1"/>
</dbReference>
<dbReference type="UniPathway" id="UPA00121">
    <property type="reaction ID" value="UER00345"/>
</dbReference>
<evidence type="ECO:0000256" key="19">
    <source>
        <dbReference type="PIRSR" id="PIRSR001500-2"/>
    </source>
</evidence>
<evidence type="ECO:0000256" key="10">
    <source>
        <dbReference type="ARBA" id="ARBA00022605"/>
    </source>
</evidence>
<keyword evidence="20" id="KW-0175">Coiled coil</keyword>
<dbReference type="Gene3D" id="3.30.70.260">
    <property type="match status" value="1"/>
</dbReference>
<evidence type="ECO:0000256" key="16">
    <source>
        <dbReference type="ARBA" id="ARBA00031175"/>
    </source>
</evidence>
<feature type="coiled-coil region" evidence="20">
    <location>
        <begin position="8"/>
        <end position="35"/>
    </location>
</feature>
<dbReference type="FunFam" id="3.40.190.10:FF:000034">
    <property type="entry name" value="Chorismate mutase/prephenate dehydratase"/>
    <property type="match status" value="1"/>
</dbReference>
<dbReference type="SMART" id="SM00830">
    <property type="entry name" value="CM_2"/>
    <property type="match status" value="1"/>
</dbReference>
<dbReference type="InterPro" id="IPR002701">
    <property type="entry name" value="CM_II_prokaryot"/>
</dbReference>
<dbReference type="Pfam" id="PF01817">
    <property type="entry name" value="CM_2"/>
    <property type="match status" value="1"/>
</dbReference>
<evidence type="ECO:0000256" key="3">
    <source>
        <dbReference type="ARBA" id="ARBA00004496"/>
    </source>
</evidence>